<dbReference type="SUPFAM" id="SSF56399">
    <property type="entry name" value="ADP-ribosylation"/>
    <property type="match status" value="1"/>
</dbReference>
<evidence type="ECO:0000256" key="3">
    <source>
        <dbReference type="PROSITE-ProRule" id="PRU00339"/>
    </source>
</evidence>
<sequence>MATTSKDLPTNFYSPTTDGNLVRNFESFTCVWLDQTIDQTDESRLAEQELRRIINHLFTCNDEKQCEQYIQDVTQEKVVLIVSGRLGRSLVPHIHDLPQLSACYVFCAQEKPHKEWADHYPKVKGVFVDLDKLIRKLSDDQIDRDKLEESAQISVINQHSQSLEERNAIYMWFQLYIEVLLRMHHKLSDRKELIDLCKNTCKGNDFELNIIKEFETKYKPENAIYWYTRESCLYRMLNKALRFQHFDTLFAYRFFITDIAKQLKSEYEKLIRTNRSSQNICVYRGQAIGNNELELMKNSVGEFLSMNSFFSTSLSRSTALNFALLLPILNNFQQRILFEITIDSKLQTKPFAYVKEMSYYKNEDEVLIMLGAFFHIDKISHDKKNNIWIAYLSLAEESDYRLKDIFAHMKEKIGEQTNLASLGKILFEMGEYEQVEKCYQHMKYDAQLDLSAAHSGLSKAALGQNDLIKAANYEQQALAIKTSILPKNHRDLAVSYSRLGNIYCKQNDHTQALQYLTQAMKIEEKLVPLEPLILAKTYQRIATTYVGLDRYTLALEYYKKALEIRQAYLLPIDKSIGSIYHKIGKLHYKQKEFTAALQYYKDALEIYKNILPHKHPSIVQIEEDISKLKYT</sequence>
<evidence type="ECO:0000256" key="2">
    <source>
        <dbReference type="ARBA" id="ARBA00022803"/>
    </source>
</evidence>
<dbReference type="GO" id="GO:0005576">
    <property type="term" value="C:extracellular region"/>
    <property type="evidence" value="ECO:0007669"/>
    <property type="project" value="InterPro"/>
</dbReference>
<dbReference type="Proteomes" id="UP000663864">
    <property type="component" value="Unassembled WGS sequence"/>
</dbReference>
<name>A0A813T9J7_9BILA</name>
<protein>
    <recommendedName>
        <fullName evidence="4">ADP ribosyltransferase domain-containing protein</fullName>
    </recommendedName>
</protein>
<keyword evidence="1" id="KW-0677">Repeat</keyword>
<reference evidence="5" key="1">
    <citation type="submission" date="2021-02" db="EMBL/GenBank/DDBJ databases">
        <authorList>
            <person name="Nowell W R."/>
        </authorList>
    </citation>
    <scope>NUCLEOTIDE SEQUENCE</scope>
</reference>
<proteinExistence type="predicted"/>
<dbReference type="SMART" id="SM00028">
    <property type="entry name" value="TPR"/>
    <property type="match status" value="4"/>
</dbReference>
<accession>A0A813T9J7</accession>
<evidence type="ECO:0000313" key="6">
    <source>
        <dbReference type="Proteomes" id="UP000663864"/>
    </source>
</evidence>
<dbReference type="PANTHER" id="PTHR45641:SF19">
    <property type="entry name" value="NEPHROCYSTIN-3"/>
    <property type="match status" value="1"/>
</dbReference>
<dbReference type="PROSITE" id="PS50005">
    <property type="entry name" value="TPR"/>
    <property type="match status" value="3"/>
</dbReference>
<dbReference type="InterPro" id="IPR011990">
    <property type="entry name" value="TPR-like_helical_dom_sf"/>
</dbReference>
<dbReference type="Pfam" id="PF13424">
    <property type="entry name" value="TPR_12"/>
    <property type="match status" value="2"/>
</dbReference>
<dbReference type="PROSITE" id="PS51996">
    <property type="entry name" value="TR_MART"/>
    <property type="match status" value="1"/>
</dbReference>
<dbReference type="AlphaFoldDB" id="A0A813T9J7"/>
<gene>
    <name evidence="5" type="ORF">ZHD862_LOCUS2628</name>
</gene>
<organism evidence="5 6">
    <name type="scientific">Rotaria sordida</name>
    <dbReference type="NCBI Taxonomy" id="392033"/>
    <lineage>
        <taxon>Eukaryota</taxon>
        <taxon>Metazoa</taxon>
        <taxon>Spiralia</taxon>
        <taxon>Gnathifera</taxon>
        <taxon>Rotifera</taxon>
        <taxon>Eurotatoria</taxon>
        <taxon>Bdelloidea</taxon>
        <taxon>Philodinida</taxon>
        <taxon>Philodinidae</taxon>
        <taxon>Rotaria</taxon>
    </lineage>
</organism>
<feature type="repeat" description="TPR" evidence="3">
    <location>
        <begin position="535"/>
        <end position="568"/>
    </location>
</feature>
<dbReference type="Pfam" id="PF03496">
    <property type="entry name" value="ADPrib_exo_Tox"/>
    <property type="match status" value="1"/>
</dbReference>
<keyword evidence="2 3" id="KW-0802">TPR repeat</keyword>
<dbReference type="EMBL" id="CAJNOT010000052">
    <property type="protein sequence ID" value="CAF0805263.1"/>
    <property type="molecule type" value="Genomic_DNA"/>
</dbReference>
<dbReference type="InterPro" id="IPR019734">
    <property type="entry name" value="TPR_rpt"/>
</dbReference>
<dbReference type="InterPro" id="IPR003540">
    <property type="entry name" value="ADP-ribosyltransferase"/>
</dbReference>
<dbReference type="Gene3D" id="1.25.40.10">
    <property type="entry name" value="Tetratricopeptide repeat domain"/>
    <property type="match status" value="2"/>
</dbReference>
<evidence type="ECO:0000313" key="5">
    <source>
        <dbReference type="EMBL" id="CAF0805263.1"/>
    </source>
</evidence>
<feature type="repeat" description="TPR" evidence="3">
    <location>
        <begin position="577"/>
        <end position="610"/>
    </location>
</feature>
<dbReference type="Gene3D" id="3.90.176.10">
    <property type="entry name" value="Toxin ADP-ribosyltransferase, Chain A, domain 1"/>
    <property type="match status" value="1"/>
</dbReference>
<feature type="repeat" description="TPR" evidence="3">
    <location>
        <begin position="493"/>
        <end position="526"/>
    </location>
</feature>
<evidence type="ECO:0000259" key="4">
    <source>
        <dbReference type="Pfam" id="PF03496"/>
    </source>
</evidence>
<dbReference type="SUPFAM" id="SSF48452">
    <property type="entry name" value="TPR-like"/>
    <property type="match status" value="1"/>
</dbReference>
<feature type="domain" description="ADP ribosyltransferase" evidence="4">
    <location>
        <begin position="221"/>
        <end position="387"/>
    </location>
</feature>
<comment type="caution">
    <text evidence="5">The sequence shown here is derived from an EMBL/GenBank/DDBJ whole genome shotgun (WGS) entry which is preliminary data.</text>
</comment>
<dbReference type="PANTHER" id="PTHR45641">
    <property type="entry name" value="TETRATRICOPEPTIDE REPEAT PROTEIN (AFU_ORTHOLOGUE AFUA_6G03870)"/>
    <property type="match status" value="1"/>
</dbReference>
<evidence type="ECO:0000256" key="1">
    <source>
        <dbReference type="ARBA" id="ARBA00022737"/>
    </source>
</evidence>